<feature type="compositionally biased region" description="Polar residues" evidence="1">
    <location>
        <begin position="205"/>
        <end position="223"/>
    </location>
</feature>
<name>A0A9P6B7P1_9AGAM</name>
<gene>
    <name evidence="2" type="ORF">BS47DRAFT_1388407</name>
</gene>
<dbReference type="AlphaFoldDB" id="A0A9P6B7P1"/>
<accession>A0A9P6B7P1</accession>
<dbReference type="EMBL" id="MU128919">
    <property type="protein sequence ID" value="KAF9519289.1"/>
    <property type="molecule type" value="Genomic_DNA"/>
</dbReference>
<evidence type="ECO:0000313" key="3">
    <source>
        <dbReference type="Proteomes" id="UP000886523"/>
    </source>
</evidence>
<feature type="region of interest" description="Disordered" evidence="1">
    <location>
        <begin position="103"/>
        <end position="223"/>
    </location>
</feature>
<feature type="compositionally biased region" description="Pro residues" evidence="1">
    <location>
        <begin position="182"/>
        <end position="191"/>
    </location>
</feature>
<organism evidence="2 3">
    <name type="scientific">Hydnum rufescens UP504</name>
    <dbReference type="NCBI Taxonomy" id="1448309"/>
    <lineage>
        <taxon>Eukaryota</taxon>
        <taxon>Fungi</taxon>
        <taxon>Dikarya</taxon>
        <taxon>Basidiomycota</taxon>
        <taxon>Agaricomycotina</taxon>
        <taxon>Agaricomycetes</taxon>
        <taxon>Cantharellales</taxon>
        <taxon>Hydnaceae</taxon>
        <taxon>Hydnum</taxon>
    </lineage>
</organism>
<proteinExistence type="predicted"/>
<reference evidence="2" key="1">
    <citation type="journal article" date="2020" name="Nat. Commun.">
        <title>Large-scale genome sequencing of mycorrhizal fungi provides insights into the early evolution of symbiotic traits.</title>
        <authorList>
            <person name="Miyauchi S."/>
            <person name="Kiss E."/>
            <person name="Kuo A."/>
            <person name="Drula E."/>
            <person name="Kohler A."/>
            <person name="Sanchez-Garcia M."/>
            <person name="Morin E."/>
            <person name="Andreopoulos B."/>
            <person name="Barry K.W."/>
            <person name="Bonito G."/>
            <person name="Buee M."/>
            <person name="Carver A."/>
            <person name="Chen C."/>
            <person name="Cichocki N."/>
            <person name="Clum A."/>
            <person name="Culley D."/>
            <person name="Crous P.W."/>
            <person name="Fauchery L."/>
            <person name="Girlanda M."/>
            <person name="Hayes R.D."/>
            <person name="Keri Z."/>
            <person name="LaButti K."/>
            <person name="Lipzen A."/>
            <person name="Lombard V."/>
            <person name="Magnuson J."/>
            <person name="Maillard F."/>
            <person name="Murat C."/>
            <person name="Nolan M."/>
            <person name="Ohm R.A."/>
            <person name="Pangilinan J."/>
            <person name="Pereira M.F."/>
            <person name="Perotto S."/>
            <person name="Peter M."/>
            <person name="Pfister S."/>
            <person name="Riley R."/>
            <person name="Sitrit Y."/>
            <person name="Stielow J.B."/>
            <person name="Szollosi G."/>
            <person name="Zifcakova L."/>
            <person name="Stursova M."/>
            <person name="Spatafora J.W."/>
            <person name="Tedersoo L."/>
            <person name="Vaario L.M."/>
            <person name="Yamada A."/>
            <person name="Yan M."/>
            <person name="Wang P."/>
            <person name="Xu J."/>
            <person name="Bruns T."/>
            <person name="Baldrian P."/>
            <person name="Vilgalys R."/>
            <person name="Dunand C."/>
            <person name="Henrissat B."/>
            <person name="Grigoriev I.V."/>
            <person name="Hibbett D."/>
            <person name="Nagy L.G."/>
            <person name="Martin F.M."/>
        </authorList>
    </citation>
    <scope>NUCLEOTIDE SEQUENCE</scope>
    <source>
        <strain evidence="2">UP504</strain>
    </source>
</reference>
<evidence type="ECO:0000256" key="1">
    <source>
        <dbReference type="SAM" id="MobiDB-lite"/>
    </source>
</evidence>
<evidence type="ECO:0000313" key="2">
    <source>
        <dbReference type="EMBL" id="KAF9519289.1"/>
    </source>
</evidence>
<keyword evidence="3" id="KW-1185">Reference proteome</keyword>
<feature type="compositionally biased region" description="Low complexity" evidence="1">
    <location>
        <begin position="125"/>
        <end position="151"/>
    </location>
</feature>
<comment type="caution">
    <text evidence="2">The sequence shown here is derived from an EMBL/GenBank/DDBJ whole genome shotgun (WGS) entry which is preliminary data.</text>
</comment>
<sequence>MPEATSPTLAGNLNIEHVMALLQVAITDVISPNPSSALLNLIPALELYHSQAPPPQILPATVSLPPNIKTATEFAAAYGSILPQCHQSKREWCSNINAYGAGERSGKKAKLDAQSALPQLDKSGPRSSSSPPSGSALLSSRPVDAPSSQPLPSRPSPIVRNSNQEPLPLRLQYVPHHHLPASSPPPYPSPYYPHIQGPPSDRNHSTYPQPSYESSYFPTQSDL</sequence>
<protein>
    <submittedName>
        <fullName evidence="2">Uncharacterized protein</fullName>
    </submittedName>
</protein>
<dbReference type="Proteomes" id="UP000886523">
    <property type="component" value="Unassembled WGS sequence"/>
</dbReference>